<evidence type="ECO:0000313" key="3">
    <source>
        <dbReference type="EMBL" id="CDY65608.1"/>
    </source>
</evidence>
<dbReference type="OMA" id="MIEVHNS"/>
<protein>
    <submittedName>
        <fullName evidence="2">(rape) hypothetical protein</fullName>
    </submittedName>
    <submittedName>
        <fullName evidence="3">BnaCnng47930D protein</fullName>
    </submittedName>
</protein>
<evidence type="ECO:0000313" key="4">
    <source>
        <dbReference type="Proteomes" id="UP000028999"/>
    </source>
</evidence>
<dbReference type="PaxDb" id="3708-A0A078JDA9"/>
<organism evidence="3 4">
    <name type="scientific">Brassica napus</name>
    <name type="common">Rape</name>
    <dbReference type="NCBI Taxonomy" id="3708"/>
    <lineage>
        <taxon>Eukaryota</taxon>
        <taxon>Viridiplantae</taxon>
        <taxon>Streptophyta</taxon>
        <taxon>Embryophyta</taxon>
        <taxon>Tracheophyta</taxon>
        <taxon>Spermatophyta</taxon>
        <taxon>Magnoliopsida</taxon>
        <taxon>eudicotyledons</taxon>
        <taxon>Gunneridae</taxon>
        <taxon>Pentapetalae</taxon>
        <taxon>rosids</taxon>
        <taxon>malvids</taxon>
        <taxon>Brassicales</taxon>
        <taxon>Brassicaceae</taxon>
        <taxon>Brassiceae</taxon>
        <taxon>Brassica</taxon>
    </lineage>
</organism>
<accession>A0A078JDA9</accession>
<dbReference type="InterPro" id="IPR006566">
    <property type="entry name" value="FBD"/>
</dbReference>
<proteinExistence type="predicted"/>
<reference evidence="3" key="2">
    <citation type="submission" date="2014-06" db="EMBL/GenBank/DDBJ databases">
        <authorList>
            <person name="Genoscope - CEA"/>
        </authorList>
    </citation>
    <scope>NUCLEOTIDE SEQUENCE</scope>
</reference>
<reference evidence="3 4" key="1">
    <citation type="journal article" date="2014" name="Science">
        <title>Plant genetics. Early allopolyploid evolution in the post-Neolithic Brassica napus oilseed genome.</title>
        <authorList>
            <person name="Chalhoub B."/>
            <person name="Denoeud F."/>
            <person name="Liu S."/>
            <person name="Parkin I.A."/>
            <person name="Tang H."/>
            <person name="Wang X."/>
            <person name="Chiquet J."/>
            <person name="Belcram H."/>
            <person name="Tong C."/>
            <person name="Samans B."/>
            <person name="Correa M."/>
            <person name="Da Silva C."/>
            <person name="Just J."/>
            <person name="Falentin C."/>
            <person name="Koh C.S."/>
            <person name="Le Clainche I."/>
            <person name="Bernard M."/>
            <person name="Bento P."/>
            <person name="Noel B."/>
            <person name="Labadie K."/>
            <person name="Alberti A."/>
            <person name="Charles M."/>
            <person name="Arnaud D."/>
            <person name="Guo H."/>
            <person name="Daviaud C."/>
            <person name="Alamery S."/>
            <person name="Jabbari K."/>
            <person name="Zhao M."/>
            <person name="Edger P.P."/>
            <person name="Chelaifa H."/>
            <person name="Tack D."/>
            <person name="Lassalle G."/>
            <person name="Mestiri I."/>
            <person name="Schnel N."/>
            <person name="Le Paslier M.C."/>
            <person name="Fan G."/>
            <person name="Renault V."/>
            <person name="Bayer P.E."/>
            <person name="Golicz A.A."/>
            <person name="Manoli S."/>
            <person name="Lee T.H."/>
            <person name="Thi V.H."/>
            <person name="Chalabi S."/>
            <person name="Hu Q."/>
            <person name="Fan C."/>
            <person name="Tollenaere R."/>
            <person name="Lu Y."/>
            <person name="Battail C."/>
            <person name="Shen J."/>
            <person name="Sidebottom C.H."/>
            <person name="Wang X."/>
            <person name="Canaguier A."/>
            <person name="Chauveau A."/>
            <person name="Berard A."/>
            <person name="Deniot G."/>
            <person name="Guan M."/>
            <person name="Liu Z."/>
            <person name="Sun F."/>
            <person name="Lim Y.P."/>
            <person name="Lyons E."/>
            <person name="Town C.D."/>
            <person name="Bancroft I."/>
            <person name="Wang X."/>
            <person name="Meng J."/>
            <person name="Ma J."/>
            <person name="Pires J.C."/>
            <person name="King G.J."/>
            <person name="Brunel D."/>
            <person name="Delourme R."/>
            <person name="Renard M."/>
            <person name="Aury J.M."/>
            <person name="Adams K.L."/>
            <person name="Batley J."/>
            <person name="Snowdon R.J."/>
            <person name="Tost J."/>
            <person name="Edwards D."/>
            <person name="Zhou Y."/>
            <person name="Hua W."/>
            <person name="Sharpe A.G."/>
            <person name="Paterson A.H."/>
            <person name="Guan C."/>
            <person name="Wincker P."/>
        </authorList>
    </citation>
    <scope>NUCLEOTIDE SEQUENCE [LARGE SCALE GENOMIC DNA]</scope>
    <source>
        <strain evidence="4">cv. Darmor-bzh</strain>
    </source>
</reference>
<dbReference type="PANTHER" id="PTHR31293">
    <property type="entry name" value="RNI-LIKE SUPERFAMILY PROTEIN"/>
    <property type="match status" value="1"/>
</dbReference>
<reference evidence="2" key="3">
    <citation type="submission" date="2021-01" db="EMBL/GenBank/DDBJ databases">
        <authorList>
            <consortium name="Genoscope - CEA"/>
            <person name="William W."/>
        </authorList>
    </citation>
    <scope>NUCLEOTIDE SEQUENCE</scope>
</reference>
<evidence type="ECO:0000259" key="1">
    <source>
        <dbReference type="SMART" id="SM00579"/>
    </source>
</evidence>
<evidence type="ECO:0000313" key="2">
    <source>
        <dbReference type="EMBL" id="CAF2112880.1"/>
    </source>
</evidence>
<name>A0A078JDA9_BRANA</name>
<sequence>MDNLVEAQVHLLVTEDEINRVRAPHDDEFFGLDEGLDDPILLFPNVGKLMNGIRNVKYLDLEPDTLRGKCFLYAVNRCRCPRLETLVLEGLLHHEKDKCGDACDCIIREDKGLSLASWPVTMLEIQGFLGTMKEMALIKHFLDNFQCLKEMEIFVEEDEPTELRVPEVAMLIPQMIEVHNSLSSCNVQLLVSDYLSKKWAAKGSL</sequence>
<dbReference type="Pfam" id="PF08387">
    <property type="entry name" value="FBD"/>
    <property type="match status" value="1"/>
</dbReference>
<dbReference type="SMART" id="SM00579">
    <property type="entry name" value="FBD"/>
    <property type="match status" value="1"/>
</dbReference>
<dbReference type="AlphaFoldDB" id="A0A078JDA9"/>
<dbReference type="InterPro" id="IPR055294">
    <property type="entry name" value="FBL60-like"/>
</dbReference>
<dbReference type="Proteomes" id="UP000028999">
    <property type="component" value="Unassembled WGS sequence"/>
</dbReference>
<dbReference type="Gramene" id="CDY65608">
    <property type="protein sequence ID" value="CDY65608"/>
    <property type="gene ID" value="GSBRNA2T00046908001"/>
</dbReference>
<gene>
    <name evidence="3" type="primary">BnaCnng47930D</name>
    <name evidence="2" type="ORF">DARMORV10_C08P34200.1</name>
    <name evidence="3" type="ORF">GSBRNA2T00046908001</name>
</gene>
<feature type="domain" description="FBD" evidence="1">
    <location>
        <begin position="113"/>
        <end position="190"/>
    </location>
</feature>
<dbReference type="Proteomes" id="UP001295469">
    <property type="component" value="Chromosome C08"/>
</dbReference>
<dbReference type="PANTHER" id="PTHR31293:SF25">
    <property type="entry name" value="F-BOX_RNI SUPERFAMILY PROTEIN"/>
    <property type="match status" value="1"/>
</dbReference>
<dbReference type="EMBL" id="LK034858">
    <property type="protein sequence ID" value="CDY65608.1"/>
    <property type="molecule type" value="Genomic_DNA"/>
</dbReference>
<dbReference type="EMBL" id="HG994372">
    <property type="protein sequence ID" value="CAF2112880.1"/>
    <property type="molecule type" value="Genomic_DNA"/>
</dbReference>
<keyword evidence="4" id="KW-1185">Reference proteome</keyword>